<dbReference type="SMART" id="SM01118">
    <property type="entry name" value="CYTH"/>
    <property type="match status" value="1"/>
</dbReference>
<dbReference type="InterPro" id="IPR039582">
    <property type="entry name" value="THTPA"/>
</dbReference>
<dbReference type="SUPFAM" id="SSF55154">
    <property type="entry name" value="CYTH-like phosphatases"/>
    <property type="match status" value="1"/>
</dbReference>
<dbReference type="Proteomes" id="UP000177614">
    <property type="component" value="Unassembled WGS sequence"/>
</dbReference>
<sequence length="208" mass="24761">MAIEVEQKFLLSPEEKDRLLDGATFIKEQEIWDHYFDNGPYALTSTDRWLRRRDGSWQLKTPHNWPRTSTVRQYTELETEKEIREALQIPEEKDLEYDLHARGFEQFAMIKTIRQKYKKGKFGLDLDTANLTPDQPRRDFYQIAEIELMVESEVAKQAAIDDILKFAREHGLVVRHIRGKLVEYIRRYRPIHFKALIDAKVVVEEQVQ</sequence>
<evidence type="ECO:0000313" key="3">
    <source>
        <dbReference type="Proteomes" id="UP000177614"/>
    </source>
</evidence>
<gene>
    <name evidence="2" type="ORF">A2V81_02660</name>
</gene>
<dbReference type="PROSITE" id="PS51707">
    <property type="entry name" value="CYTH"/>
    <property type="match status" value="1"/>
</dbReference>
<protein>
    <recommendedName>
        <fullName evidence="1">CYTH domain-containing protein</fullName>
    </recommendedName>
</protein>
<feature type="domain" description="CYTH" evidence="1">
    <location>
        <begin position="2"/>
        <end position="194"/>
    </location>
</feature>
<organism evidence="2 3">
    <name type="scientific">Candidatus Abawacabacteria bacterium RBG_16_42_10</name>
    <dbReference type="NCBI Taxonomy" id="1817814"/>
    <lineage>
        <taxon>Bacteria</taxon>
        <taxon>Candidatus Abawacaibacteriota</taxon>
    </lineage>
</organism>
<dbReference type="PANTHER" id="PTHR14586:SF1">
    <property type="entry name" value="THIAMINE-TRIPHOSPHATASE"/>
    <property type="match status" value="1"/>
</dbReference>
<name>A0A1F4XL37_9BACT</name>
<dbReference type="EMBL" id="MEWR01000008">
    <property type="protein sequence ID" value="OGC82397.1"/>
    <property type="molecule type" value="Genomic_DNA"/>
</dbReference>
<dbReference type="InterPro" id="IPR033469">
    <property type="entry name" value="CYTH-like_dom_sf"/>
</dbReference>
<comment type="caution">
    <text evidence="2">The sequence shown here is derived from an EMBL/GenBank/DDBJ whole genome shotgun (WGS) entry which is preliminary data.</text>
</comment>
<evidence type="ECO:0000313" key="2">
    <source>
        <dbReference type="EMBL" id="OGC82397.1"/>
    </source>
</evidence>
<accession>A0A1F4XL37</accession>
<dbReference type="GO" id="GO:0042357">
    <property type="term" value="P:thiamine diphosphate metabolic process"/>
    <property type="evidence" value="ECO:0007669"/>
    <property type="project" value="TreeGrafter"/>
</dbReference>
<dbReference type="InterPro" id="IPR023577">
    <property type="entry name" value="CYTH_domain"/>
</dbReference>
<dbReference type="GO" id="GO:0000287">
    <property type="term" value="F:magnesium ion binding"/>
    <property type="evidence" value="ECO:0007669"/>
    <property type="project" value="TreeGrafter"/>
</dbReference>
<dbReference type="Gene3D" id="2.40.320.10">
    <property type="entry name" value="Hypothetical Protein Pfu-838710-001"/>
    <property type="match status" value="1"/>
</dbReference>
<dbReference type="Pfam" id="PF01928">
    <property type="entry name" value="CYTH"/>
    <property type="match status" value="1"/>
</dbReference>
<reference evidence="2 3" key="1">
    <citation type="journal article" date="2016" name="Nat. Commun.">
        <title>Thousands of microbial genomes shed light on interconnected biogeochemical processes in an aquifer system.</title>
        <authorList>
            <person name="Anantharaman K."/>
            <person name="Brown C.T."/>
            <person name="Hug L.A."/>
            <person name="Sharon I."/>
            <person name="Castelle C.J."/>
            <person name="Probst A.J."/>
            <person name="Thomas B.C."/>
            <person name="Singh A."/>
            <person name="Wilkins M.J."/>
            <person name="Karaoz U."/>
            <person name="Brodie E.L."/>
            <person name="Williams K.H."/>
            <person name="Hubbard S.S."/>
            <person name="Banfield J.F."/>
        </authorList>
    </citation>
    <scope>NUCLEOTIDE SEQUENCE [LARGE SCALE GENOMIC DNA]</scope>
</reference>
<dbReference type="GO" id="GO:0050333">
    <property type="term" value="F:thiamine triphosphate phosphatase activity"/>
    <property type="evidence" value="ECO:0007669"/>
    <property type="project" value="InterPro"/>
</dbReference>
<proteinExistence type="predicted"/>
<dbReference type="AlphaFoldDB" id="A0A1F4XL37"/>
<dbReference type="PANTHER" id="PTHR14586">
    <property type="entry name" value="THIAMINE-TRIPHOSPHATASE"/>
    <property type="match status" value="1"/>
</dbReference>
<evidence type="ECO:0000259" key="1">
    <source>
        <dbReference type="PROSITE" id="PS51707"/>
    </source>
</evidence>
<dbReference type="STRING" id="1817814.A2V81_02660"/>